<dbReference type="AlphaFoldDB" id="A0A3S5DP57"/>
<evidence type="ECO:0000256" key="8">
    <source>
        <dbReference type="RuleBase" id="RU003884"/>
    </source>
</evidence>
<evidence type="ECO:0000256" key="1">
    <source>
        <dbReference type="ARBA" id="ARBA00004571"/>
    </source>
</evidence>
<evidence type="ECO:0000313" key="10">
    <source>
        <dbReference type="Proteomes" id="UP000270272"/>
    </source>
</evidence>
<evidence type="ECO:0000256" key="3">
    <source>
        <dbReference type="ARBA" id="ARBA00022448"/>
    </source>
</evidence>
<keyword evidence="6 8" id="KW-0472">Membrane</keyword>
<keyword evidence="5" id="KW-0732">Signal</keyword>
<dbReference type="Gene3D" id="2.60.40.3110">
    <property type="match status" value="1"/>
</dbReference>
<dbReference type="GO" id="GO:0009279">
    <property type="term" value="C:cell outer membrane"/>
    <property type="evidence" value="ECO:0007669"/>
    <property type="project" value="UniProtKB-SubCell"/>
</dbReference>
<protein>
    <submittedName>
        <fullName evidence="9">Putative outer membrane usher protein</fullName>
    </submittedName>
</protein>
<evidence type="ECO:0000256" key="4">
    <source>
        <dbReference type="ARBA" id="ARBA00022692"/>
    </source>
</evidence>
<keyword evidence="8" id="KW-1029">Fimbrium biogenesis</keyword>
<dbReference type="PANTHER" id="PTHR30451">
    <property type="entry name" value="OUTER MEMBRANE USHER PROTEIN"/>
    <property type="match status" value="1"/>
</dbReference>
<evidence type="ECO:0000256" key="2">
    <source>
        <dbReference type="ARBA" id="ARBA00008064"/>
    </source>
</evidence>
<dbReference type="InterPro" id="IPR000015">
    <property type="entry name" value="Fimb_usher"/>
</dbReference>
<accession>A0A3S5DP57</accession>
<reference evidence="9 10" key="1">
    <citation type="submission" date="2018-12" db="EMBL/GenBank/DDBJ databases">
        <authorList>
            <consortium name="Pathogen Informatics"/>
        </authorList>
    </citation>
    <scope>NUCLEOTIDE SEQUENCE [LARGE SCALE GENOMIC DNA]</scope>
    <source>
        <strain evidence="9 10">NCTC11075</strain>
    </source>
</reference>
<dbReference type="GO" id="GO:0015473">
    <property type="term" value="F:fimbrial usher porin activity"/>
    <property type="evidence" value="ECO:0007669"/>
    <property type="project" value="InterPro"/>
</dbReference>
<dbReference type="InterPro" id="IPR018030">
    <property type="entry name" value="Fimbrial_membr_usher_CS"/>
</dbReference>
<comment type="similarity">
    <text evidence="2 8">Belongs to the fimbrial export usher family.</text>
</comment>
<dbReference type="Pfam" id="PF00577">
    <property type="entry name" value="Usher"/>
    <property type="match status" value="1"/>
</dbReference>
<evidence type="ECO:0000256" key="6">
    <source>
        <dbReference type="ARBA" id="ARBA00023136"/>
    </source>
</evidence>
<keyword evidence="4 8" id="KW-0812">Transmembrane</keyword>
<gene>
    <name evidence="9" type="primary">htrE_9</name>
    <name evidence="9" type="ORF">NCTC11075_04221</name>
</gene>
<organism evidence="9 10">
    <name type="scientific">Citrobacter koseri</name>
    <name type="common">Citrobacter diversus</name>
    <dbReference type="NCBI Taxonomy" id="545"/>
    <lineage>
        <taxon>Bacteria</taxon>
        <taxon>Pseudomonadati</taxon>
        <taxon>Pseudomonadota</taxon>
        <taxon>Gammaproteobacteria</taxon>
        <taxon>Enterobacterales</taxon>
        <taxon>Enterobacteriaceae</taxon>
        <taxon>Citrobacter</taxon>
    </lineage>
</organism>
<dbReference type="EMBL" id="LR134204">
    <property type="protein sequence ID" value="VEB93340.1"/>
    <property type="molecule type" value="Genomic_DNA"/>
</dbReference>
<dbReference type="GO" id="GO:0009297">
    <property type="term" value="P:pilus assembly"/>
    <property type="evidence" value="ECO:0007669"/>
    <property type="project" value="InterPro"/>
</dbReference>
<dbReference type="PROSITE" id="PS01151">
    <property type="entry name" value="FIMBRIAL_USHER"/>
    <property type="match status" value="1"/>
</dbReference>
<evidence type="ECO:0000313" key="9">
    <source>
        <dbReference type="EMBL" id="VEB93340.1"/>
    </source>
</evidence>
<evidence type="ECO:0000256" key="5">
    <source>
        <dbReference type="ARBA" id="ARBA00022729"/>
    </source>
</evidence>
<evidence type="ECO:0000256" key="7">
    <source>
        <dbReference type="ARBA" id="ARBA00023237"/>
    </source>
</evidence>
<sequence>MAGETYTNGDTFDSVSLRGMRLYSDDRMRPEGRTNYSPVIRGVANSNAKVTVMQSGSKIYETTVPPGPFELSDLSTTGYGNDLQVTVEESDGSKRTFTVPFSSVTQMMRPGTSRWEFGAGELNDDSLHDRPNIGYATWYYGLNNTFTGYAGVQYSDMDFYAGLLGVAMNTAIGAFALDVTQSHAQIDELGTLTGQSYRLTYSKVIETTDTSFNVAAYRFSTEDYLSLRDAAALHDDVKYGSYKNQSYESSDELYSDYQRMKNQFQISVSQPLAFNGENYGSLYVTGTWEDYWNESGSTSNYSAGYSNDFRYGSYSISLQRTYDEDGEKDDSVYLNVSIPLSTFLQ</sequence>
<dbReference type="Proteomes" id="UP000270272">
    <property type="component" value="Chromosome"/>
</dbReference>
<keyword evidence="7 8" id="KW-0998">Cell outer membrane</keyword>
<name>A0A3S5DP57_CITKO</name>
<proteinExistence type="inferred from homology"/>
<keyword evidence="3 8" id="KW-0813">Transport</keyword>
<comment type="subcellular location">
    <subcellularLocation>
        <location evidence="1 8">Cell outer membrane</location>
        <topology evidence="1 8">Multi-pass membrane protein</topology>
    </subcellularLocation>
</comment>
<dbReference type="PANTHER" id="PTHR30451:SF3">
    <property type="entry name" value="OUTER MEMBRANE USHER PROTEIN HTRE-RELATED"/>
    <property type="match status" value="1"/>
</dbReference>
<dbReference type="FunFam" id="2.60.40.3110:FF:000001">
    <property type="entry name" value="Putative fimbrial outer membrane usher"/>
    <property type="match status" value="1"/>
</dbReference>